<accession>A0AAP0NWC3</accession>
<name>A0AAP0NWC3_9MAGN</name>
<dbReference type="EMBL" id="JBBNAF010000008">
    <property type="protein sequence ID" value="KAK9122362.1"/>
    <property type="molecule type" value="Genomic_DNA"/>
</dbReference>
<dbReference type="Proteomes" id="UP001420932">
    <property type="component" value="Unassembled WGS sequence"/>
</dbReference>
<feature type="region of interest" description="Disordered" evidence="1">
    <location>
        <begin position="173"/>
        <end position="202"/>
    </location>
</feature>
<gene>
    <name evidence="2" type="ORF">Syun_019979</name>
</gene>
<reference evidence="2 3" key="1">
    <citation type="submission" date="2024-01" db="EMBL/GenBank/DDBJ databases">
        <title>Genome assemblies of Stephania.</title>
        <authorList>
            <person name="Yang L."/>
        </authorList>
    </citation>
    <scope>NUCLEOTIDE SEQUENCE [LARGE SCALE GENOMIC DNA]</scope>
    <source>
        <strain evidence="2">YNDBR</strain>
        <tissue evidence="2">Leaf</tissue>
    </source>
</reference>
<dbReference type="AlphaFoldDB" id="A0AAP0NWC3"/>
<protein>
    <submittedName>
        <fullName evidence="2">Uncharacterized protein</fullName>
    </submittedName>
</protein>
<sequence length="202" mass="22421">MGEWKAKRGLLTSWWRHKRMGQSSTCQRGIGGAVGQASAGPFWKRTRGSLQVGWANDGVTHGTGEGRIVQSMRVSRHILQYMNTAYRVITDPTFLDALAEVARAYDSRSDEVNSGLDLLDSDQSFLGALVEAARAFDPRLEEENPGPALSEMDPTLLEAIDVTIRVYEPIYRERQSESTSTRGGYSGQKHGLERGYRINKGN</sequence>
<keyword evidence="3" id="KW-1185">Reference proteome</keyword>
<comment type="caution">
    <text evidence="2">The sequence shown here is derived from an EMBL/GenBank/DDBJ whole genome shotgun (WGS) entry which is preliminary data.</text>
</comment>
<evidence type="ECO:0000313" key="2">
    <source>
        <dbReference type="EMBL" id="KAK9122362.1"/>
    </source>
</evidence>
<proteinExistence type="predicted"/>
<evidence type="ECO:0000313" key="3">
    <source>
        <dbReference type="Proteomes" id="UP001420932"/>
    </source>
</evidence>
<evidence type="ECO:0000256" key="1">
    <source>
        <dbReference type="SAM" id="MobiDB-lite"/>
    </source>
</evidence>
<organism evidence="2 3">
    <name type="scientific">Stephania yunnanensis</name>
    <dbReference type="NCBI Taxonomy" id="152371"/>
    <lineage>
        <taxon>Eukaryota</taxon>
        <taxon>Viridiplantae</taxon>
        <taxon>Streptophyta</taxon>
        <taxon>Embryophyta</taxon>
        <taxon>Tracheophyta</taxon>
        <taxon>Spermatophyta</taxon>
        <taxon>Magnoliopsida</taxon>
        <taxon>Ranunculales</taxon>
        <taxon>Menispermaceae</taxon>
        <taxon>Menispermoideae</taxon>
        <taxon>Cissampelideae</taxon>
        <taxon>Stephania</taxon>
    </lineage>
</organism>